<feature type="transmembrane region" description="Helical" evidence="1">
    <location>
        <begin position="83"/>
        <end position="106"/>
    </location>
</feature>
<gene>
    <name evidence="2" type="ORF">ACFO0C_17165</name>
</gene>
<sequence>MEPVPAQVTYTAANTGNVRLDVPGTAAVSSLAGTREALLAAGELLPGGTRDESARIDGVWGLGRLVTTVTLTPPSAPLVTASITAWVMPWPQLLVAAAAVLPVLAWRLRRRHLRSMLARAREEGRRSASR</sequence>
<name>A0ABV8IUK5_9ACTN</name>
<organism evidence="2 3">
    <name type="scientific">Actinoplanes subglobosus</name>
    <dbReference type="NCBI Taxonomy" id="1547892"/>
    <lineage>
        <taxon>Bacteria</taxon>
        <taxon>Bacillati</taxon>
        <taxon>Actinomycetota</taxon>
        <taxon>Actinomycetes</taxon>
        <taxon>Micromonosporales</taxon>
        <taxon>Micromonosporaceae</taxon>
        <taxon>Actinoplanes</taxon>
    </lineage>
</organism>
<accession>A0ABV8IUK5</accession>
<keyword evidence="1" id="KW-1133">Transmembrane helix</keyword>
<proteinExistence type="predicted"/>
<comment type="caution">
    <text evidence="2">The sequence shown here is derived from an EMBL/GenBank/DDBJ whole genome shotgun (WGS) entry which is preliminary data.</text>
</comment>
<keyword evidence="1" id="KW-0812">Transmembrane</keyword>
<protein>
    <submittedName>
        <fullName evidence="2">Uncharacterized protein</fullName>
    </submittedName>
</protein>
<evidence type="ECO:0000313" key="3">
    <source>
        <dbReference type="Proteomes" id="UP001595867"/>
    </source>
</evidence>
<dbReference type="RefSeq" id="WP_378067634.1">
    <property type="nucleotide sequence ID" value="NZ_JBHSBL010000015.1"/>
</dbReference>
<evidence type="ECO:0000256" key="1">
    <source>
        <dbReference type="SAM" id="Phobius"/>
    </source>
</evidence>
<reference evidence="3" key="1">
    <citation type="journal article" date="2019" name="Int. J. Syst. Evol. Microbiol.">
        <title>The Global Catalogue of Microorganisms (GCM) 10K type strain sequencing project: providing services to taxonomists for standard genome sequencing and annotation.</title>
        <authorList>
            <consortium name="The Broad Institute Genomics Platform"/>
            <consortium name="The Broad Institute Genome Sequencing Center for Infectious Disease"/>
            <person name="Wu L."/>
            <person name="Ma J."/>
        </authorList>
    </citation>
    <scope>NUCLEOTIDE SEQUENCE [LARGE SCALE GENOMIC DNA]</scope>
    <source>
        <strain evidence="3">TBRC 5832</strain>
    </source>
</reference>
<evidence type="ECO:0000313" key="2">
    <source>
        <dbReference type="EMBL" id="MFC4066670.1"/>
    </source>
</evidence>
<dbReference type="EMBL" id="JBHSBL010000015">
    <property type="protein sequence ID" value="MFC4066670.1"/>
    <property type="molecule type" value="Genomic_DNA"/>
</dbReference>
<keyword evidence="1" id="KW-0472">Membrane</keyword>
<dbReference type="Proteomes" id="UP001595867">
    <property type="component" value="Unassembled WGS sequence"/>
</dbReference>
<keyword evidence="3" id="KW-1185">Reference proteome</keyword>